<dbReference type="EMBL" id="JBHDLN010000005">
    <property type="protein sequence ID" value="MFB0843017.1"/>
    <property type="molecule type" value="Genomic_DNA"/>
</dbReference>
<keyword evidence="1" id="KW-0732">Signal</keyword>
<feature type="chain" id="PRO_5045218312" evidence="1">
    <location>
        <begin position="29"/>
        <end position="148"/>
    </location>
</feature>
<keyword evidence="3" id="KW-1185">Reference proteome</keyword>
<name>A0ABV4UYV9_9BACL</name>
<reference evidence="2 3" key="1">
    <citation type="submission" date="2024-09" db="EMBL/GenBank/DDBJ databases">
        <authorList>
            <person name="Makale K.P.P."/>
            <person name="Makhzoum A."/>
            <person name="Rantong G."/>
            <person name="Rahube T.O."/>
        </authorList>
    </citation>
    <scope>NUCLEOTIDE SEQUENCE [LARGE SCALE GENOMIC DNA]</scope>
    <source>
        <strain evidence="2 3">KM_D13</strain>
    </source>
</reference>
<organism evidence="2 3">
    <name type="scientific">Paenibacillus oleatilyticus</name>
    <dbReference type="NCBI Taxonomy" id="2594886"/>
    <lineage>
        <taxon>Bacteria</taxon>
        <taxon>Bacillati</taxon>
        <taxon>Bacillota</taxon>
        <taxon>Bacilli</taxon>
        <taxon>Bacillales</taxon>
        <taxon>Paenibacillaceae</taxon>
        <taxon>Paenibacillus</taxon>
    </lineage>
</organism>
<feature type="signal peptide" evidence="1">
    <location>
        <begin position="1"/>
        <end position="28"/>
    </location>
</feature>
<proteinExistence type="predicted"/>
<dbReference type="Proteomes" id="UP001575622">
    <property type="component" value="Unassembled WGS sequence"/>
</dbReference>
<gene>
    <name evidence="2" type="ORF">ACEU3E_12615</name>
</gene>
<protein>
    <submittedName>
        <fullName evidence="2">Uncharacterized protein</fullName>
    </submittedName>
</protein>
<dbReference type="RefSeq" id="WP_054976544.1">
    <property type="nucleotide sequence ID" value="NZ_JBHDLN010000005.1"/>
</dbReference>
<evidence type="ECO:0000256" key="1">
    <source>
        <dbReference type="SAM" id="SignalP"/>
    </source>
</evidence>
<evidence type="ECO:0000313" key="2">
    <source>
        <dbReference type="EMBL" id="MFB0843017.1"/>
    </source>
</evidence>
<comment type="caution">
    <text evidence="2">The sequence shown here is derived from an EMBL/GenBank/DDBJ whole genome shotgun (WGS) entry which is preliminary data.</text>
</comment>
<sequence length="148" mass="15879">MFSKKFQKIVLATVATATFVVPTTSAFASTAAQAPVSVVVESSSAVLAKQLLEVQARHTFKTQNVTTEIKLKTLAAIVRAGGWALEVLLKPFSKKAADAVLKYRTKIADALDALESWGKSKFVNLLVRFGVPQDVAESIAEVVAFLVL</sequence>
<accession>A0ABV4UYV9</accession>
<evidence type="ECO:0000313" key="3">
    <source>
        <dbReference type="Proteomes" id="UP001575622"/>
    </source>
</evidence>